<accession>A0ABQ4QRZ6</accession>
<sequence>MRKDRAGAARYDFRQRCQPAGIAIRSPEPVAVAAPRAGDAEMSDERQRVAAGAPIRADRLPGLAAGGTAGLDRRLTLIAEALGCAVEDVRAEAGAHPLPPDDLCRQGVELLRLFVSIQDPAARRRCLDQVRNTAQGPAARDA</sequence>
<evidence type="ECO:0000313" key="2">
    <source>
        <dbReference type="Proteomes" id="UP001055167"/>
    </source>
</evidence>
<dbReference type="EMBL" id="BPQH01000002">
    <property type="protein sequence ID" value="GJD48073.1"/>
    <property type="molecule type" value="Genomic_DNA"/>
</dbReference>
<reference evidence="1" key="1">
    <citation type="journal article" date="2021" name="Front. Microbiol.">
        <title>Comprehensive Comparative Genomics and Phenotyping of Methylobacterium Species.</title>
        <authorList>
            <person name="Alessa O."/>
            <person name="Ogura Y."/>
            <person name="Fujitani Y."/>
            <person name="Takami H."/>
            <person name="Hayashi T."/>
            <person name="Sahin N."/>
            <person name="Tani A."/>
        </authorList>
    </citation>
    <scope>NUCLEOTIDE SEQUENCE</scope>
    <source>
        <strain evidence="1">KCTC 52305</strain>
    </source>
</reference>
<evidence type="ECO:0000313" key="1">
    <source>
        <dbReference type="EMBL" id="GJD48073.1"/>
    </source>
</evidence>
<gene>
    <name evidence="1" type="ORF">OPKNFCMD_0789</name>
</gene>
<comment type="caution">
    <text evidence="1">The sequence shown here is derived from an EMBL/GenBank/DDBJ whole genome shotgun (WGS) entry which is preliminary data.</text>
</comment>
<reference evidence="1" key="2">
    <citation type="submission" date="2021-08" db="EMBL/GenBank/DDBJ databases">
        <authorList>
            <person name="Tani A."/>
            <person name="Ola A."/>
            <person name="Ogura Y."/>
            <person name="Katsura K."/>
            <person name="Hayashi T."/>
        </authorList>
    </citation>
    <scope>NUCLEOTIDE SEQUENCE</scope>
    <source>
        <strain evidence="1">KCTC 52305</strain>
    </source>
</reference>
<organism evidence="1 2">
    <name type="scientific">Methylobacterium crusticola</name>
    <dbReference type="NCBI Taxonomy" id="1697972"/>
    <lineage>
        <taxon>Bacteria</taxon>
        <taxon>Pseudomonadati</taxon>
        <taxon>Pseudomonadota</taxon>
        <taxon>Alphaproteobacteria</taxon>
        <taxon>Hyphomicrobiales</taxon>
        <taxon>Methylobacteriaceae</taxon>
        <taxon>Methylobacterium</taxon>
    </lineage>
</organism>
<keyword evidence="2" id="KW-1185">Reference proteome</keyword>
<name>A0ABQ4QRZ6_9HYPH</name>
<proteinExistence type="predicted"/>
<protein>
    <submittedName>
        <fullName evidence="1">Uncharacterized protein</fullName>
    </submittedName>
</protein>
<dbReference type="Proteomes" id="UP001055167">
    <property type="component" value="Unassembled WGS sequence"/>
</dbReference>